<dbReference type="InterPro" id="IPR001094">
    <property type="entry name" value="Flavdoxin-like"/>
</dbReference>
<comment type="catalytic activity">
    <reaction evidence="10">
        <text>hydrogen sulfide + 3 NADP(+) + 3 H2O = sulfite + 3 NADPH + 4 H(+)</text>
        <dbReference type="Rhea" id="RHEA:13801"/>
        <dbReference type="ChEBI" id="CHEBI:15377"/>
        <dbReference type="ChEBI" id="CHEBI:15378"/>
        <dbReference type="ChEBI" id="CHEBI:17359"/>
        <dbReference type="ChEBI" id="CHEBI:29919"/>
        <dbReference type="ChEBI" id="CHEBI:57783"/>
        <dbReference type="ChEBI" id="CHEBI:58349"/>
        <dbReference type="EC" id="1.8.1.2"/>
    </reaction>
</comment>
<dbReference type="RefSeq" id="WP_130542858.1">
    <property type="nucleotide sequence ID" value="NZ_CP042431.1"/>
</dbReference>
<dbReference type="SUPFAM" id="SSF52343">
    <property type="entry name" value="Ferredoxin reductase-like, C-terminal NADP-linked domain"/>
    <property type="match status" value="1"/>
</dbReference>
<organism evidence="13 14">
    <name type="scientific">Pseudobacter ginsenosidimutans</name>
    <dbReference type="NCBI Taxonomy" id="661488"/>
    <lineage>
        <taxon>Bacteria</taxon>
        <taxon>Pseudomonadati</taxon>
        <taxon>Bacteroidota</taxon>
        <taxon>Chitinophagia</taxon>
        <taxon>Chitinophagales</taxon>
        <taxon>Chitinophagaceae</taxon>
        <taxon>Pseudobacter</taxon>
    </lineage>
</organism>
<dbReference type="PANTHER" id="PTHR19384:SF128">
    <property type="entry name" value="NADPH OXIDOREDUCTASE A"/>
    <property type="match status" value="1"/>
</dbReference>
<dbReference type="InterPro" id="IPR029039">
    <property type="entry name" value="Flavoprotein-like_sf"/>
</dbReference>
<comment type="caution">
    <text evidence="13">The sequence shown here is derived from an EMBL/GenBank/DDBJ whole genome shotgun (WGS) entry which is preliminary data.</text>
</comment>
<dbReference type="SUPFAM" id="SSF52218">
    <property type="entry name" value="Flavoproteins"/>
    <property type="match status" value="1"/>
</dbReference>
<sequence>MLVEPKLKTLLELVKTSSREELVWMNGYLAGLLERPATPVTVEAAVQQAANIIQQPLAAPAAAPAKPAVQKITLAYGTETGNSKKLATDFAGQAKKAGINAKLVSLDQYRLNDLSKEEYFFAIISTQGDGEPPATAKKFFDHIYQNGAKLQMKFGVLALGDTSYPLYCKAGEDVDAQLQKLGGQRIVPLQKCDTDYESDAGSWFNAVLQTLSTGGAQTAPQIAAVPAAPVRKSSHKKLYSGTVLSSVNLNDRGSSKETYHIEIGVEEDVDYLPGDSIGIIPENPAATVAAILNLTGIDPKLIVNFRNEPLPVEQLLRTRLNIIYLPERVVNQYAKLVQQDIPATRIGLLDLLKIYPVRDAAQFEEVVALLEPITPRLYSISSAPAAHDREVHLTVARDTFYVNDECKYGLCSNYLAQQAENGEFDFYVHRNNQFRLPETDTDVIMIGPGTGIAPFRSFLWERDATGGDGRNWLFFGEQHFVSDFLYQTEIQNWLQTGTLHKLSVAFSRDQQYKIYVQHRILEEGRELWKWIEKGAWIYLCGTRDPMSTDVEYAILQVIERFGGKGSRDAINYLEDMKAAGRFLKDVY</sequence>
<evidence type="ECO:0000256" key="6">
    <source>
        <dbReference type="ARBA" id="ARBA00022827"/>
    </source>
</evidence>
<evidence type="ECO:0000256" key="8">
    <source>
        <dbReference type="ARBA" id="ARBA00023002"/>
    </source>
</evidence>
<dbReference type="GO" id="GO:0019344">
    <property type="term" value="P:cysteine biosynthetic process"/>
    <property type="evidence" value="ECO:0007669"/>
    <property type="project" value="UniProtKB-KW"/>
</dbReference>
<dbReference type="InterPro" id="IPR023173">
    <property type="entry name" value="NADPH_Cyt_P450_Rdtase_alpha"/>
</dbReference>
<evidence type="ECO:0000256" key="4">
    <source>
        <dbReference type="ARBA" id="ARBA00022630"/>
    </source>
</evidence>
<dbReference type="PRINTS" id="PR00369">
    <property type="entry name" value="FLAVODOXIN"/>
</dbReference>
<dbReference type="InterPro" id="IPR001709">
    <property type="entry name" value="Flavoprot_Pyr_Nucl_cyt_Rdtase"/>
</dbReference>
<evidence type="ECO:0000313" key="13">
    <source>
        <dbReference type="EMBL" id="RZS72442.1"/>
    </source>
</evidence>
<dbReference type="GO" id="GO:0005829">
    <property type="term" value="C:cytosol"/>
    <property type="evidence" value="ECO:0007669"/>
    <property type="project" value="TreeGrafter"/>
</dbReference>
<dbReference type="EC" id="1.8.1.2" evidence="3"/>
<dbReference type="Pfam" id="PF00258">
    <property type="entry name" value="Flavodoxin_1"/>
    <property type="match status" value="1"/>
</dbReference>
<dbReference type="GO" id="GO:0050660">
    <property type="term" value="F:flavin adenine dinucleotide binding"/>
    <property type="evidence" value="ECO:0007669"/>
    <property type="project" value="TreeGrafter"/>
</dbReference>
<keyword evidence="8" id="KW-0560">Oxidoreductase</keyword>
<evidence type="ECO:0000256" key="9">
    <source>
        <dbReference type="ARBA" id="ARBA00023192"/>
    </source>
</evidence>
<comment type="cofactor">
    <cofactor evidence="1">
        <name>FMN</name>
        <dbReference type="ChEBI" id="CHEBI:58210"/>
    </cofactor>
</comment>
<dbReference type="InterPro" id="IPR008254">
    <property type="entry name" value="Flavodoxin/NO_synth"/>
</dbReference>
<keyword evidence="9" id="KW-0198">Cysteine biosynthesis</keyword>
<dbReference type="Proteomes" id="UP000293874">
    <property type="component" value="Unassembled WGS sequence"/>
</dbReference>
<dbReference type="GO" id="GO:0004783">
    <property type="term" value="F:sulfite reductase (NADPH) activity"/>
    <property type="evidence" value="ECO:0007669"/>
    <property type="project" value="UniProtKB-EC"/>
</dbReference>
<evidence type="ECO:0000256" key="1">
    <source>
        <dbReference type="ARBA" id="ARBA00001917"/>
    </source>
</evidence>
<dbReference type="InterPro" id="IPR039261">
    <property type="entry name" value="FNR_nucleotide-bd"/>
</dbReference>
<keyword evidence="4" id="KW-0285">Flavoprotein</keyword>
<dbReference type="Pfam" id="PF00175">
    <property type="entry name" value="NAD_binding_1"/>
    <property type="match status" value="1"/>
</dbReference>
<evidence type="ECO:0000256" key="3">
    <source>
        <dbReference type="ARBA" id="ARBA00012604"/>
    </source>
</evidence>
<reference evidence="13 14" key="1">
    <citation type="submission" date="2019-02" db="EMBL/GenBank/DDBJ databases">
        <title>Genomic Encyclopedia of Type Strains, Phase IV (KMG-IV): sequencing the most valuable type-strain genomes for metagenomic binning, comparative biology and taxonomic classification.</title>
        <authorList>
            <person name="Goeker M."/>
        </authorList>
    </citation>
    <scope>NUCLEOTIDE SEQUENCE [LARGE SCALE GENOMIC DNA]</scope>
    <source>
        <strain evidence="13 14">DSM 18116</strain>
    </source>
</reference>
<accession>A0A4Q7MU88</accession>
<name>A0A4Q7MU88_9BACT</name>
<dbReference type="PROSITE" id="PS50902">
    <property type="entry name" value="FLAVODOXIN_LIKE"/>
    <property type="match status" value="1"/>
</dbReference>
<evidence type="ECO:0000256" key="10">
    <source>
        <dbReference type="ARBA" id="ARBA00052219"/>
    </source>
</evidence>
<dbReference type="Gene3D" id="3.40.50.360">
    <property type="match status" value="1"/>
</dbReference>
<keyword evidence="9" id="KW-0028">Amino-acid biosynthesis</keyword>
<evidence type="ECO:0000259" key="11">
    <source>
        <dbReference type="PROSITE" id="PS50902"/>
    </source>
</evidence>
<keyword evidence="14" id="KW-1185">Reference proteome</keyword>
<evidence type="ECO:0000256" key="2">
    <source>
        <dbReference type="ARBA" id="ARBA00001974"/>
    </source>
</evidence>
<evidence type="ECO:0000256" key="7">
    <source>
        <dbReference type="ARBA" id="ARBA00022857"/>
    </source>
</evidence>
<dbReference type="InterPro" id="IPR003097">
    <property type="entry name" value="CysJ-like_FAD-binding"/>
</dbReference>
<dbReference type="Pfam" id="PF00667">
    <property type="entry name" value="FAD_binding_1"/>
    <property type="match status" value="2"/>
</dbReference>
<feature type="domain" description="FAD-binding FR-type" evidence="12">
    <location>
        <begin position="236"/>
        <end position="437"/>
    </location>
</feature>
<dbReference type="OrthoDB" id="9789468at2"/>
<feature type="domain" description="Flavodoxin-like" evidence="11">
    <location>
        <begin position="72"/>
        <end position="208"/>
    </location>
</feature>
<dbReference type="Gene3D" id="2.40.30.10">
    <property type="entry name" value="Translation factors"/>
    <property type="match status" value="1"/>
</dbReference>
<dbReference type="InterPro" id="IPR001433">
    <property type="entry name" value="OxRdtase_FAD/NAD-bd"/>
</dbReference>
<dbReference type="GO" id="GO:0010181">
    <property type="term" value="F:FMN binding"/>
    <property type="evidence" value="ECO:0007669"/>
    <property type="project" value="InterPro"/>
</dbReference>
<dbReference type="InterPro" id="IPR017927">
    <property type="entry name" value="FAD-bd_FR_type"/>
</dbReference>
<dbReference type="PROSITE" id="PS51384">
    <property type="entry name" value="FAD_FR"/>
    <property type="match status" value="1"/>
</dbReference>
<comment type="cofactor">
    <cofactor evidence="2">
        <name>FAD</name>
        <dbReference type="ChEBI" id="CHEBI:57692"/>
    </cofactor>
</comment>
<dbReference type="PANTHER" id="PTHR19384">
    <property type="entry name" value="NITRIC OXIDE SYNTHASE-RELATED"/>
    <property type="match status" value="1"/>
</dbReference>
<keyword evidence="7" id="KW-0521">NADP</keyword>
<evidence type="ECO:0000259" key="12">
    <source>
        <dbReference type="PROSITE" id="PS51384"/>
    </source>
</evidence>
<protein>
    <recommendedName>
        <fullName evidence="3">assimilatory sulfite reductase (NADPH)</fullName>
        <ecNumber evidence="3">1.8.1.2</ecNumber>
    </recommendedName>
</protein>
<dbReference type="Gene3D" id="3.40.50.80">
    <property type="entry name" value="Nucleotide-binding domain of ferredoxin-NADP reductase (FNR) module"/>
    <property type="match status" value="1"/>
</dbReference>
<dbReference type="EMBL" id="SGXA01000002">
    <property type="protein sequence ID" value="RZS72442.1"/>
    <property type="molecule type" value="Genomic_DNA"/>
</dbReference>
<proteinExistence type="predicted"/>
<dbReference type="InterPro" id="IPR017938">
    <property type="entry name" value="Riboflavin_synthase-like_b-brl"/>
</dbReference>
<dbReference type="SUPFAM" id="SSF63380">
    <property type="entry name" value="Riboflavin synthase domain-like"/>
    <property type="match status" value="1"/>
</dbReference>
<dbReference type="FunFam" id="3.40.50.80:FF:000001">
    <property type="entry name" value="NADPH--cytochrome P450 reductase 1"/>
    <property type="match status" value="1"/>
</dbReference>
<dbReference type="AlphaFoldDB" id="A0A4Q7MU88"/>
<evidence type="ECO:0000313" key="14">
    <source>
        <dbReference type="Proteomes" id="UP000293874"/>
    </source>
</evidence>
<dbReference type="PRINTS" id="PR00371">
    <property type="entry name" value="FPNCR"/>
</dbReference>
<dbReference type="Gene3D" id="1.20.990.10">
    <property type="entry name" value="NADPH-cytochrome p450 Reductase, Chain A, domain 3"/>
    <property type="match status" value="1"/>
</dbReference>
<keyword evidence="5" id="KW-0288">FMN</keyword>
<keyword evidence="6" id="KW-0274">FAD</keyword>
<gene>
    <name evidence="13" type="ORF">EV199_4363</name>
</gene>
<evidence type="ECO:0000256" key="5">
    <source>
        <dbReference type="ARBA" id="ARBA00022643"/>
    </source>
</evidence>